<dbReference type="Proteomes" id="UP000532252">
    <property type="component" value="Unassembled WGS sequence"/>
</dbReference>
<feature type="non-terminal residue" evidence="6">
    <location>
        <position position="141"/>
    </location>
</feature>
<dbReference type="AlphaFoldDB" id="A0A7K5C0H1"/>
<keyword evidence="7" id="KW-1185">Reference proteome</keyword>
<organism evidence="6 7">
    <name type="scientific">Motacilla alba</name>
    <name type="common">White wagtail</name>
    <name type="synonym">Pied wagtail</name>
    <dbReference type="NCBI Taxonomy" id="45807"/>
    <lineage>
        <taxon>Eukaryota</taxon>
        <taxon>Metazoa</taxon>
        <taxon>Chordata</taxon>
        <taxon>Craniata</taxon>
        <taxon>Vertebrata</taxon>
        <taxon>Euteleostomi</taxon>
        <taxon>Archelosauria</taxon>
        <taxon>Archosauria</taxon>
        <taxon>Dinosauria</taxon>
        <taxon>Saurischia</taxon>
        <taxon>Theropoda</taxon>
        <taxon>Coelurosauria</taxon>
        <taxon>Aves</taxon>
        <taxon>Neognathae</taxon>
        <taxon>Neoaves</taxon>
        <taxon>Telluraves</taxon>
        <taxon>Australaves</taxon>
        <taxon>Passeriformes</taxon>
        <taxon>Passeroidea</taxon>
        <taxon>Motacillidae</taxon>
        <taxon>Motacilla</taxon>
    </lineage>
</organism>
<evidence type="ECO:0000313" key="6">
    <source>
        <dbReference type="EMBL" id="NWS01410.1"/>
    </source>
</evidence>
<keyword evidence="6" id="KW-0418">Kinase</keyword>
<feature type="non-terminal residue" evidence="6">
    <location>
        <position position="1"/>
    </location>
</feature>
<evidence type="ECO:0000256" key="1">
    <source>
        <dbReference type="ARBA" id="ARBA00008874"/>
    </source>
</evidence>
<evidence type="ECO:0000256" key="4">
    <source>
        <dbReference type="ARBA" id="ARBA00022840"/>
    </source>
</evidence>
<name>A0A7K5C0H1_MOTAL</name>
<evidence type="ECO:0000256" key="2">
    <source>
        <dbReference type="ARBA" id="ARBA00012513"/>
    </source>
</evidence>
<reference evidence="6 7" key="1">
    <citation type="submission" date="2019-09" db="EMBL/GenBank/DDBJ databases">
        <title>Bird 10,000 Genomes (B10K) Project - Family phase.</title>
        <authorList>
            <person name="Zhang G."/>
        </authorList>
    </citation>
    <scope>NUCLEOTIDE SEQUENCE [LARGE SCALE GENOMIC DNA]</scope>
    <source>
        <strain evidence="6">B10K-DU-001-75</strain>
        <tissue evidence="6">Muscle</tissue>
    </source>
</reference>
<dbReference type="PANTHER" id="PTHR45832:SF22">
    <property type="entry name" value="SERINE_THREONINE-PROTEIN KINASE SAMKA-RELATED"/>
    <property type="match status" value="1"/>
</dbReference>
<accession>A0A7K5C0H1</accession>
<evidence type="ECO:0000256" key="3">
    <source>
        <dbReference type="ARBA" id="ARBA00022741"/>
    </source>
</evidence>
<dbReference type="GO" id="GO:0004674">
    <property type="term" value="F:protein serine/threonine kinase activity"/>
    <property type="evidence" value="ECO:0007669"/>
    <property type="project" value="UniProtKB-EC"/>
</dbReference>
<comment type="similarity">
    <text evidence="1">Belongs to the protein kinase superfamily. STE Ser/Thr protein kinase family. STE20 subfamily.</text>
</comment>
<comment type="caution">
    <text evidence="6">The sequence shown here is derived from an EMBL/GenBank/DDBJ whole genome shotgun (WGS) entry which is preliminary data.</text>
</comment>
<dbReference type="EC" id="2.7.11.1" evidence="2"/>
<dbReference type="GO" id="GO:0005524">
    <property type="term" value="F:ATP binding"/>
    <property type="evidence" value="ECO:0007669"/>
    <property type="project" value="UniProtKB-KW"/>
</dbReference>
<keyword evidence="6" id="KW-0808">Transferase</keyword>
<dbReference type="PROSITE" id="PS50011">
    <property type="entry name" value="PROTEIN_KINASE_DOM"/>
    <property type="match status" value="1"/>
</dbReference>
<dbReference type="InterPro" id="IPR011009">
    <property type="entry name" value="Kinase-like_dom_sf"/>
</dbReference>
<feature type="domain" description="Protein kinase" evidence="5">
    <location>
        <begin position="1"/>
        <end position="117"/>
    </location>
</feature>
<proteinExistence type="inferred from homology"/>
<dbReference type="InterPro" id="IPR051931">
    <property type="entry name" value="PAK3-like"/>
</dbReference>
<dbReference type="SUPFAM" id="SSF56112">
    <property type="entry name" value="Protein kinase-like (PK-like)"/>
    <property type="match status" value="1"/>
</dbReference>
<dbReference type="Pfam" id="PF00069">
    <property type="entry name" value="Pkinase"/>
    <property type="match status" value="1"/>
</dbReference>
<dbReference type="InterPro" id="IPR000719">
    <property type="entry name" value="Prot_kinase_dom"/>
</dbReference>
<gene>
    <name evidence="6" type="primary">Pak3_1</name>
    <name evidence="6" type="ORF">MOTALB_R09660</name>
</gene>
<sequence length="141" mass="15697">ADFGLCAQLTSEQSKWSSMVGKAHCMAPEYVNKDTCGTKADIWSLGVVVVEMLQGEPPYSKEIPLKVALDLVAKRGILKLKNAEQLSAVFQDFLTCCLQTSEDTRWSAEQLLQHPFLLSAKPLSSLTPLITVARQMREDRR</sequence>
<evidence type="ECO:0000313" key="7">
    <source>
        <dbReference type="Proteomes" id="UP000532252"/>
    </source>
</evidence>
<keyword evidence="4" id="KW-0067">ATP-binding</keyword>
<protein>
    <recommendedName>
        <fullName evidence="2">non-specific serine/threonine protein kinase</fullName>
        <ecNumber evidence="2">2.7.11.1</ecNumber>
    </recommendedName>
</protein>
<dbReference type="PANTHER" id="PTHR45832">
    <property type="entry name" value="SERINE/THREONINE-PROTEIN KINASE SAMKA-RELATED-RELATED"/>
    <property type="match status" value="1"/>
</dbReference>
<evidence type="ECO:0000259" key="5">
    <source>
        <dbReference type="PROSITE" id="PS50011"/>
    </source>
</evidence>
<keyword evidence="3" id="KW-0547">Nucleotide-binding</keyword>
<dbReference type="Gene3D" id="1.10.510.10">
    <property type="entry name" value="Transferase(Phosphotransferase) domain 1"/>
    <property type="match status" value="1"/>
</dbReference>
<dbReference type="EMBL" id="VXBE01005204">
    <property type="protein sequence ID" value="NWS01410.1"/>
    <property type="molecule type" value="Genomic_DNA"/>
</dbReference>